<evidence type="ECO:0000256" key="1">
    <source>
        <dbReference type="SAM" id="SignalP"/>
    </source>
</evidence>
<dbReference type="Proteomes" id="UP000013243">
    <property type="component" value="Chromosome"/>
</dbReference>
<feature type="chain" id="PRO_5008518359" evidence="1">
    <location>
        <begin position="20"/>
        <end position="268"/>
    </location>
</feature>
<dbReference type="InterPro" id="IPR000073">
    <property type="entry name" value="AB_hydrolase_1"/>
</dbReference>
<evidence type="ECO:0000313" key="4">
    <source>
        <dbReference type="Proteomes" id="UP000013243"/>
    </source>
</evidence>
<feature type="domain" description="AB hydrolase-1" evidence="2">
    <location>
        <begin position="41"/>
        <end position="153"/>
    </location>
</feature>
<dbReference type="Pfam" id="PF12697">
    <property type="entry name" value="Abhydrolase_6"/>
    <property type="match status" value="1"/>
</dbReference>
<sequence>MIRQCLAFMLLSLASPLCAQEAPLQSHIPEISDVEAQKGCVILLHGLARTETSFLLMEEALVARGYEVVRPGYPSTEYTVERLADAVLPRAFDACTQEPVNLVTHSMGGILVRYWLSHTRPVTLGRVVMLAPPNQGSELVDEMGDWAVFDLIHGPAGRELGTGPNSLPKRLPPVDYPVGVIAGNQSLNPVFSALIPGSDDGKVSVASTAVDGMKSQLVLPVTHTYLMNNPRVIAQVVQFLETGSFEPSLGWLDGVLGRDWDGGLNGLD</sequence>
<dbReference type="AlphaFoldDB" id="A0A1B1A3U3"/>
<dbReference type="SUPFAM" id="SSF53474">
    <property type="entry name" value="alpha/beta-Hydrolases"/>
    <property type="match status" value="1"/>
</dbReference>
<organism evidence="3 4">
    <name type="scientific">Tritonibacter mobilis F1926</name>
    <dbReference type="NCBI Taxonomy" id="1265309"/>
    <lineage>
        <taxon>Bacteria</taxon>
        <taxon>Pseudomonadati</taxon>
        <taxon>Pseudomonadota</taxon>
        <taxon>Alphaproteobacteria</taxon>
        <taxon>Rhodobacterales</taxon>
        <taxon>Paracoccaceae</taxon>
        <taxon>Tritonibacter</taxon>
    </lineage>
</organism>
<evidence type="ECO:0000259" key="2">
    <source>
        <dbReference type="Pfam" id="PF12697"/>
    </source>
</evidence>
<protein>
    <submittedName>
        <fullName evidence="3">Acetyltransferase</fullName>
    </submittedName>
</protein>
<dbReference type="PANTHER" id="PTHR37946:SF1">
    <property type="entry name" value="SLL1969 PROTEIN"/>
    <property type="match status" value="1"/>
</dbReference>
<dbReference type="PANTHER" id="PTHR37946">
    <property type="entry name" value="SLL1969 PROTEIN"/>
    <property type="match status" value="1"/>
</dbReference>
<dbReference type="EMBL" id="CP015230">
    <property type="protein sequence ID" value="ANP41168.1"/>
    <property type="molecule type" value="Genomic_DNA"/>
</dbReference>
<keyword evidence="1" id="KW-0732">Signal</keyword>
<feature type="signal peptide" evidence="1">
    <location>
        <begin position="1"/>
        <end position="19"/>
    </location>
</feature>
<keyword evidence="3" id="KW-0808">Transferase</keyword>
<accession>A0A1B1A3U3</accession>
<dbReference type="InterPro" id="IPR029058">
    <property type="entry name" value="AB_hydrolase_fold"/>
</dbReference>
<gene>
    <name evidence="3" type="ORF">K529_010370</name>
</gene>
<dbReference type="OrthoDB" id="556502at2"/>
<reference evidence="3 4" key="1">
    <citation type="journal article" date="2016" name="ISME J.">
        <title>Global occurrence and heterogeneity of the Roseobacter-clade species Ruegeria mobilis.</title>
        <authorList>
            <person name="Sonnenschein E."/>
            <person name="Gram L."/>
        </authorList>
    </citation>
    <scope>NUCLEOTIDE SEQUENCE [LARGE SCALE GENOMIC DNA]</scope>
    <source>
        <strain evidence="3 4">F1926</strain>
    </source>
</reference>
<dbReference type="STRING" id="1265309.K529_010370"/>
<evidence type="ECO:0000313" key="3">
    <source>
        <dbReference type="EMBL" id="ANP41168.1"/>
    </source>
</evidence>
<dbReference type="KEGG" id="rmb:K529_010370"/>
<proteinExistence type="predicted"/>
<dbReference type="GO" id="GO:0016740">
    <property type="term" value="F:transferase activity"/>
    <property type="evidence" value="ECO:0007669"/>
    <property type="project" value="UniProtKB-KW"/>
</dbReference>
<name>A0A1B1A3U3_9RHOB</name>
<dbReference type="Gene3D" id="3.40.50.1820">
    <property type="entry name" value="alpha/beta hydrolase"/>
    <property type="match status" value="1"/>
</dbReference>